<dbReference type="RefSeq" id="WP_128390605.1">
    <property type="nucleotide sequence ID" value="NZ_SBII01000010.1"/>
</dbReference>
<dbReference type="Gene3D" id="2.180.10.10">
    <property type="entry name" value="RHS repeat-associated core"/>
    <property type="match status" value="1"/>
</dbReference>
<evidence type="ECO:0000313" key="1">
    <source>
        <dbReference type="EMBL" id="RWW96702.1"/>
    </source>
</evidence>
<dbReference type="NCBIfam" id="TIGR03696">
    <property type="entry name" value="Rhs_assc_core"/>
    <property type="match status" value="1"/>
</dbReference>
<dbReference type="Proteomes" id="UP000287527">
    <property type="component" value="Unassembled WGS sequence"/>
</dbReference>
<reference evidence="1 2" key="1">
    <citation type="submission" date="2019-01" db="EMBL/GenBank/DDBJ databases">
        <title>Flavobacterium sp. nov.,isolated from freshwater.</title>
        <authorList>
            <person name="Zhang R."/>
            <person name="Du Z.-J."/>
        </authorList>
    </citation>
    <scope>NUCLEOTIDE SEQUENCE [LARGE SCALE GENOMIC DNA]</scope>
    <source>
        <strain evidence="1 2">1E403</strain>
    </source>
</reference>
<protein>
    <submittedName>
        <fullName evidence="1">RHS repeat-associated core domain-containing protein</fullName>
    </submittedName>
</protein>
<comment type="caution">
    <text evidence="1">The sequence shown here is derived from an EMBL/GenBank/DDBJ whole genome shotgun (WGS) entry which is preliminary data.</text>
</comment>
<dbReference type="InterPro" id="IPR050708">
    <property type="entry name" value="T6SS_VgrG/RHS"/>
</dbReference>
<dbReference type="InterPro" id="IPR022385">
    <property type="entry name" value="Rhs_assc_core"/>
</dbReference>
<accession>A0A444H0I5</accession>
<organism evidence="1 2">
    <name type="scientific">Flavobacterium cerinum</name>
    <dbReference type="NCBI Taxonomy" id="2502784"/>
    <lineage>
        <taxon>Bacteria</taxon>
        <taxon>Pseudomonadati</taxon>
        <taxon>Bacteroidota</taxon>
        <taxon>Flavobacteriia</taxon>
        <taxon>Flavobacteriales</taxon>
        <taxon>Flavobacteriaceae</taxon>
        <taxon>Flavobacterium</taxon>
    </lineage>
</organism>
<keyword evidence="2" id="KW-1185">Reference proteome</keyword>
<dbReference type="PANTHER" id="PTHR32305">
    <property type="match status" value="1"/>
</dbReference>
<sequence length="197" mass="21886">MFAISNPPHVVLTPVLNSADATYKYKYNGKELQDELGLDLYDYGARNYDPAIGRWFNIDPLAEKSRRFSPYVYALNNPVFFIDPDGMEARAGGVGFLSGLGAEIAGVRTTFFDGPIAPNPKAKRKNVDFSKYLDGLSPTRTAGGDPKIIKRNEWGAKAPITQGREWKKIKTNLKVYYDTITVHHSGNQNNALTIQAL</sequence>
<dbReference type="EMBL" id="SBII01000010">
    <property type="protein sequence ID" value="RWW96702.1"/>
    <property type="molecule type" value="Genomic_DNA"/>
</dbReference>
<dbReference type="OrthoDB" id="878730at2"/>
<name>A0A444H0I5_9FLAO</name>
<gene>
    <name evidence="1" type="ORF">EPI11_14000</name>
</gene>
<dbReference type="PANTHER" id="PTHR32305:SF15">
    <property type="entry name" value="PROTEIN RHSA-RELATED"/>
    <property type="match status" value="1"/>
</dbReference>
<proteinExistence type="predicted"/>
<dbReference type="AlphaFoldDB" id="A0A444H0I5"/>
<evidence type="ECO:0000313" key="2">
    <source>
        <dbReference type="Proteomes" id="UP000287527"/>
    </source>
</evidence>